<dbReference type="EC" id="1.1.1.205" evidence="13 19"/>
<feature type="domain" description="CBS" evidence="20">
    <location>
        <begin position="151"/>
        <end position="209"/>
    </location>
</feature>
<dbReference type="InterPro" id="IPR013785">
    <property type="entry name" value="Aldolase_TIM"/>
</dbReference>
<evidence type="ECO:0000256" key="18">
    <source>
        <dbReference type="RuleBase" id="RU003927"/>
    </source>
</evidence>
<evidence type="ECO:0000256" key="4">
    <source>
        <dbReference type="ARBA" id="ARBA00022723"/>
    </source>
</evidence>
<comment type="catalytic activity">
    <reaction evidence="12 13 19">
        <text>IMP + NAD(+) + H2O = XMP + NADH + H(+)</text>
        <dbReference type="Rhea" id="RHEA:11708"/>
        <dbReference type="ChEBI" id="CHEBI:15377"/>
        <dbReference type="ChEBI" id="CHEBI:15378"/>
        <dbReference type="ChEBI" id="CHEBI:57464"/>
        <dbReference type="ChEBI" id="CHEBI:57540"/>
        <dbReference type="ChEBI" id="CHEBI:57945"/>
        <dbReference type="ChEBI" id="CHEBI:58053"/>
        <dbReference type="EC" id="1.1.1.205"/>
    </reaction>
</comment>
<evidence type="ECO:0000256" key="10">
    <source>
        <dbReference type="ARBA" id="ARBA00023027"/>
    </source>
</evidence>
<evidence type="ECO:0000256" key="14">
    <source>
        <dbReference type="PIRSR" id="PIRSR000130-1"/>
    </source>
</evidence>
<name>A0A0F7JUZ9_9GAMM</name>
<evidence type="ECO:0000256" key="16">
    <source>
        <dbReference type="PIRSR" id="PIRSR000130-4"/>
    </source>
</evidence>
<evidence type="ECO:0000256" key="6">
    <source>
        <dbReference type="ARBA" id="ARBA00022749"/>
    </source>
</evidence>
<evidence type="ECO:0000256" key="15">
    <source>
        <dbReference type="PIRSR" id="PIRSR000130-3"/>
    </source>
</evidence>
<evidence type="ECO:0000256" key="1">
    <source>
        <dbReference type="ARBA" id="ARBA00001958"/>
    </source>
</evidence>
<gene>
    <name evidence="13" type="primary">guaB</name>
    <name evidence="21" type="ORF">AAY24_08550</name>
</gene>
<organism evidence="21 22">
    <name type="scientific">Sedimenticola thiotaurini</name>
    <dbReference type="NCBI Taxonomy" id="1543721"/>
    <lineage>
        <taxon>Bacteria</taxon>
        <taxon>Pseudomonadati</taxon>
        <taxon>Pseudomonadota</taxon>
        <taxon>Gammaproteobacteria</taxon>
        <taxon>Chromatiales</taxon>
        <taxon>Sedimenticolaceae</taxon>
        <taxon>Sedimenticola</taxon>
    </lineage>
</organism>
<dbReference type="AlphaFoldDB" id="A0A0F7JUZ9"/>
<feature type="binding site" evidence="13">
    <location>
        <position position="470"/>
    </location>
    <ligand>
        <name>K(+)</name>
        <dbReference type="ChEBI" id="CHEBI:29103"/>
        <note>ligand shared between two tetrameric partners</note>
    </ligand>
</feature>
<feature type="binding site" description="in other chain" evidence="13 16">
    <location>
        <position position="300"/>
    </location>
    <ligand>
        <name>K(+)</name>
        <dbReference type="ChEBI" id="CHEBI:29103"/>
        <note>ligand shared between two tetrameric partners</note>
    </ligand>
</feature>
<comment type="pathway">
    <text evidence="13 19">Purine metabolism; XMP biosynthesis via de novo pathway; XMP from IMP: step 1/1.</text>
</comment>
<reference evidence="21 22" key="1">
    <citation type="journal article" date="2015" name="Genome Announc.">
        <title>Complete Genome Sequence of Sedimenticola thiotaurini Strain SIP-G1, a Polyphosphate- and Polyhydroxyalkanoate-Accumulating Sulfur-Oxidizing Gammaproteobacterium Isolated from Salt Marsh Sediments.</title>
        <authorList>
            <person name="Flood B.E."/>
            <person name="Jones D.S."/>
            <person name="Bailey J.V."/>
        </authorList>
    </citation>
    <scope>NUCLEOTIDE SEQUENCE [LARGE SCALE GENOMIC DNA]</scope>
    <source>
        <strain evidence="21 22">SIP-G1</strain>
    </source>
</reference>
<evidence type="ECO:0000256" key="19">
    <source>
        <dbReference type="RuleBase" id="RU003928"/>
    </source>
</evidence>
<evidence type="ECO:0000256" key="11">
    <source>
        <dbReference type="ARBA" id="ARBA00023122"/>
    </source>
</evidence>
<feature type="binding site" evidence="13">
    <location>
        <begin position="336"/>
        <end position="338"/>
    </location>
    <ligand>
        <name>IMP</name>
        <dbReference type="ChEBI" id="CHEBI:58053"/>
    </ligand>
</feature>
<dbReference type="CDD" id="cd04601">
    <property type="entry name" value="CBS_pair_IMPDH"/>
    <property type="match status" value="1"/>
</dbReference>
<dbReference type="Pfam" id="PF00571">
    <property type="entry name" value="CBS"/>
    <property type="match status" value="2"/>
</dbReference>
<keyword evidence="5" id="KW-0677">Repeat</keyword>
<evidence type="ECO:0000256" key="2">
    <source>
        <dbReference type="ARBA" id="ARBA00005502"/>
    </source>
</evidence>
<accession>A0A0F7JUZ9</accession>
<dbReference type="InterPro" id="IPR000644">
    <property type="entry name" value="CBS_dom"/>
</dbReference>
<dbReference type="UniPathway" id="UPA00601">
    <property type="reaction ID" value="UER00295"/>
</dbReference>
<keyword evidence="10 13" id="KW-0520">NAD</keyword>
<keyword evidence="7 13" id="KW-0658">Purine biosynthesis</keyword>
<keyword evidence="6 13" id="KW-0332">GMP biosynthesis</keyword>
<dbReference type="GO" id="GO:0003938">
    <property type="term" value="F:IMP dehydrogenase activity"/>
    <property type="evidence" value="ECO:0007669"/>
    <property type="project" value="UniProtKB-UniRule"/>
</dbReference>
<dbReference type="PIRSF" id="PIRSF000130">
    <property type="entry name" value="IMPDH"/>
    <property type="match status" value="1"/>
</dbReference>
<dbReference type="OrthoDB" id="9805398at2"/>
<dbReference type="EMBL" id="CP011412">
    <property type="protein sequence ID" value="AKH20391.1"/>
    <property type="molecule type" value="Genomic_DNA"/>
</dbReference>
<dbReference type="HAMAP" id="MF_01964">
    <property type="entry name" value="IMPDH"/>
    <property type="match status" value="1"/>
</dbReference>
<evidence type="ECO:0000313" key="21">
    <source>
        <dbReference type="EMBL" id="AKH20391.1"/>
    </source>
</evidence>
<feature type="binding site" evidence="13">
    <location>
        <position position="301"/>
    </location>
    <ligand>
        <name>IMP</name>
        <dbReference type="ChEBI" id="CHEBI:58053"/>
    </ligand>
</feature>
<proteinExistence type="inferred from homology"/>
<feature type="binding site" evidence="13">
    <location>
        <position position="416"/>
    </location>
    <ligand>
        <name>IMP</name>
        <dbReference type="ChEBI" id="CHEBI:58053"/>
    </ligand>
</feature>
<dbReference type="Pfam" id="PF00478">
    <property type="entry name" value="IMPDH"/>
    <property type="match status" value="1"/>
</dbReference>
<feature type="binding site" description="in other chain" evidence="13 16">
    <location>
        <position position="303"/>
    </location>
    <ligand>
        <name>K(+)</name>
        <dbReference type="ChEBI" id="CHEBI:29103"/>
        <note>ligand shared between two tetrameric partners</note>
    </ligand>
</feature>
<dbReference type="PANTHER" id="PTHR11911:SF111">
    <property type="entry name" value="INOSINE-5'-MONOPHOSPHATE DEHYDROGENASE"/>
    <property type="match status" value="1"/>
</dbReference>
<evidence type="ECO:0000256" key="13">
    <source>
        <dbReference type="HAMAP-Rule" id="MF_01964"/>
    </source>
</evidence>
<dbReference type="GO" id="GO:0006177">
    <property type="term" value="P:GMP biosynthetic process"/>
    <property type="evidence" value="ECO:0007669"/>
    <property type="project" value="UniProtKB-UniRule"/>
</dbReference>
<feature type="binding site" evidence="13">
    <location>
        <begin position="359"/>
        <end position="360"/>
    </location>
    <ligand>
        <name>IMP</name>
        <dbReference type="ChEBI" id="CHEBI:58053"/>
    </ligand>
</feature>
<comment type="caution">
    <text evidence="13">Lacks conserved residue(s) required for the propagation of feature annotation.</text>
</comment>
<dbReference type="InterPro" id="IPR046342">
    <property type="entry name" value="CBS_dom_sf"/>
</dbReference>
<comment type="cofactor">
    <cofactor evidence="1 13">
        <name>K(+)</name>
        <dbReference type="ChEBI" id="CHEBI:29103"/>
    </cofactor>
</comment>
<dbReference type="GO" id="GO:0000166">
    <property type="term" value="F:nucleotide binding"/>
    <property type="evidence" value="ECO:0007669"/>
    <property type="project" value="UniProtKB-UniRule"/>
</dbReference>
<evidence type="ECO:0000256" key="9">
    <source>
        <dbReference type="ARBA" id="ARBA00023002"/>
    </source>
</evidence>
<keyword evidence="11 17" id="KW-0129">CBS domain</keyword>
<dbReference type="PROSITE" id="PS51371">
    <property type="entry name" value="CBS"/>
    <property type="match status" value="2"/>
</dbReference>
<dbReference type="Proteomes" id="UP000034410">
    <property type="component" value="Chromosome"/>
</dbReference>
<dbReference type="InterPro" id="IPR015875">
    <property type="entry name" value="IMP_DH/GMP_Rdtase_CS"/>
</dbReference>
<dbReference type="GO" id="GO:0006183">
    <property type="term" value="P:GTP biosynthetic process"/>
    <property type="evidence" value="ECO:0007669"/>
    <property type="project" value="TreeGrafter"/>
</dbReference>
<feature type="binding site" evidence="13 15">
    <location>
        <begin position="296"/>
        <end position="298"/>
    </location>
    <ligand>
        <name>NAD(+)</name>
        <dbReference type="ChEBI" id="CHEBI:57540"/>
    </ligand>
</feature>
<dbReference type="KEGG" id="seds:AAY24_08550"/>
<comment type="activity regulation">
    <text evidence="13">Mycophenolic acid (MPA) is a non-competitive inhibitor that prevents formation of the closed enzyme conformation by binding to the same site as the amobile flap. In contrast, mizoribine monophosphate (MZP) is a competitive inhibitor that induces the closed conformation. MPA is a potent inhibitor of mammalian IMPDHs but a poor inhibitor of the bacterial enzymes. MZP is a more potent inhibitor of bacterial IMPDH.</text>
</comment>
<feature type="active site" description="Thioimidate intermediate" evidence="13 14">
    <location>
        <position position="303"/>
    </location>
</feature>
<dbReference type="PROSITE" id="PS00487">
    <property type="entry name" value="IMP_DH_GMP_RED"/>
    <property type="match status" value="1"/>
</dbReference>
<comment type="function">
    <text evidence="13">Catalyzes the conversion of inosine 5'-phosphate (IMP) to xanthosine 5'-phosphate (XMP), the first committed and rate-limiting step in the de novo synthesis of guanine nucleotides, and therefore plays an important role in the regulation of cell growth.</text>
</comment>
<protein>
    <recommendedName>
        <fullName evidence="13 19">Inosine-5'-monophosphate dehydrogenase</fullName>
        <shortName evidence="13">IMP dehydrogenase</shortName>
        <shortName evidence="13">IMPD</shortName>
        <shortName evidence="13">IMPDH</shortName>
        <ecNumber evidence="13 19">1.1.1.205</ecNumber>
    </recommendedName>
</protein>
<comment type="subunit">
    <text evidence="3 13">Homotetramer.</text>
</comment>
<dbReference type="InterPro" id="IPR005990">
    <property type="entry name" value="IMP_DH"/>
</dbReference>
<evidence type="ECO:0000256" key="3">
    <source>
        <dbReference type="ARBA" id="ARBA00011881"/>
    </source>
</evidence>
<dbReference type="PATRIC" id="fig|1543721.4.peg.1771"/>
<evidence type="ECO:0000256" key="5">
    <source>
        <dbReference type="ARBA" id="ARBA00022737"/>
    </source>
</evidence>
<feature type="active site" description="Proton acceptor" evidence="13 14">
    <location>
        <position position="401"/>
    </location>
</feature>
<dbReference type="InterPro" id="IPR001093">
    <property type="entry name" value="IMP_DH_GMPRt"/>
</dbReference>
<dbReference type="CDD" id="cd00381">
    <property type="entry name" value="IMPDH"/>
    <property type="match status" value="1"/>
</dbReference>
<evidence type="ECO:0000256" key="17">
    <source>
        <dbReference type="PROSITE-ProRule" id="PRU00703"/>
    </source>
</evidence>
<dbReference type="SUPFAM" id="SSF54631">
    <property type="entry name" value="CBS-domain pair"/>
    <property type="match status" value="1"/>
</dbReference>
<feature type="binding site" evidence="15">
    <location>
        <begin position="246"/>
        <end position="248"/>
    </location>
    <ligand>
        <name>NAD(+)</name>
        <dbReference type="ChEBI" id="CHEBI:57540"/>
    </ligand>
</feature>
<keyword evidence="8 13" id="KW-0630">Potassium</keyword>
<dbReference type="NCBIfam" id="TIGR01302">
    <property type="entry name" value="IMP_dehydrog"/>
    <property type="match status" value="1"/>
</dbReference>
<dbReference type="SUPFAM" id="SSF51412">
    <property type="entry name" value="Inosine monophosphate dehydrogenase (IMPDH)"/>
    <property type="match status" value="1"/>
</dbReference>
<dbReference type="SMART" id="SM01240">
    <property type="entry name" value="IMPDH"/>
    <property type="match status" value="1"/>
</dbReference>
<evidence type="ECO:0000259" key="20">
    <source>
        <dbReference type="PROSITE" id="PS51371"/>
    </source>
</evidence>
<feature type="binding site" evidence="13">
    <location>
        <position position="246"/>
    </location>
    <ligand>
        <name>NAD(+)</name>
        <dbReference type="ChEBI" id="CHEBI:57540"/>
    </ligand>
</feature>
<keyword evidence="22" id="KW-1185">Reference proteome</keyword>
<dbReference type="SMART" id="SM00116">
    <property type="entry name" value="CBS"/>
    <property type="match status" value="2"/>
</dbReference>
<feature type="binding site" evidence="13">
    <location>
        <position position="472"/>
    </location>
    <ligand>
        <name>K(+)</name>
        <dbReference type="ChEBI" id="CHEBI:29103"/>
        <note>ligand shared between two tetrameric partners</note>
    </ligand>
</feature>
<sequence length="488" mass="52051">MRLVQEALTFDDVLLLPAHSSVLPKDVDLSTQFTREIRLNIPLVSAAMDTVTESRLAIAMALEGGIGIMHKNMTAEQQAAEVRAVKRYESGVIIDPITVGPSMTIGELVKITQANKISGVPVVDGDDLVGIVTNRDVRFETRMNEPVSAIMTPKERLITVKEGADRDEVMSKLRANRIEKILLVNDAFQLRGMITVKDIQKAKDYPFACRDDQERLRVGAAVGVGEGTEERVEALVAAGVDVIVVDTAHGHSKGVLDRVAWVKQTFPQVQVIGGNIATAAAARALVEAGADAVKVGIGPGSICTTRIVAGVGVPQITAVANVAEALEGTGVPLIADGGLRFSGDIAKVLAAGAYTVMIGGLLAGTEEAPGEVEIYQGRSYKAYRGMGSLGAMQARHGSADRYFQEDTQDSDKLVPEGIEGRVPYKGPLVNVITQLIGGVRASMGYTGCANIDEMRTKPEFVRVTNAGMRESHVHDVAITKEAPNYRQS</sequence>
<feature type="binding site" description="in other chain" evidence="13 16">
    <location>
        <position position="298"/>
    </location>
    <ligand>
        <name>K(+)</name>
        <dbReference type="ChEBI" id="CHEBI:29103"/>
        <note>ligand shared between two tetrameric partners</note>
    </ligand>
</feature>
<keyword evidence="4 13" id="KW-0479">Metal-binding</keyword>
<dbReference type="FunFam" id="3.20.20.70:FF:000003">
    <property type="entry name" value="GMP reductase"/>
    <property type="match status" value="1"/>
</dbReference>
<dbReference type="Gene3D" id="3.20.20.70">
    <property type="entry name" value="Aldolase class I"/>
    <property type="match status" value="1"/>
</dbReference>
<evidence type="ECO:0000313" key="22">
    <source>
        <dbReference type="Proteomes" id="UP000034410"/>
    </source>
</evidence>
<feature type="domain" description="CBS" evidence="20">
    <location>
        <begin position="92"/>
        <end position="147"/>
    </location>
</feature>
<evidence type="ECO:0000256" key="12">
    <source>
        <dbReference type="ARBA" id="ARBA00048028"/>
    </source>
</evidence>
<dbReference type="RefSeq" id="WP_046859326.1">
    <property type="nucleotide sequence ID" value="NZ_CP011412.1"/>
</dbReference>
<comment type="similarity">
    <text evidence="2 13 18">Belongs to the IMPDH/GMPR family.</text>
</comment>
<feature type="binding site" evidence="13">
    <location>
        <position position="471"/>
    </location>
    <ligand>
        <name>K(+)</name>
        <dbReference type="ChEBI" id="CHEBI:29103"/>
        <note>ligand shared between two tetrameric partners</note>
    </ligand>
</feature>
<keyword evidence="9 13" id="KW-0560">Oxidoreductase</keyword>
<feature type="binding site" evidence="13">
    <location>
        <begin position="383"/>
        <end position="387"/>
    </location>
    <ligand>
        <name>IMP</name>
        <dbReference type="ChEBI" id="CHEBI:58053"/>
    </ligand>
</feature>
<evidence type="ECO:0000256" key="7">
    <source>
        <dbReference type="ARBA" id="ARBA00022755"/>
    </source>
</evidence>
<dbReference type="PANTHER" id="PTHR11911">
    <property type="entry name" value="INOSINE-5-MONOPHOSPHATE DEHYDROGENASE RELATED"/>
    <property type="match status" value="1"/>
</dbReference>
<dbReference type="GO" id="GO:0046872">
    <property type="term" value="F:metal ion binding"/>
    <property type="evidence" value="ECO:0007669"/>
    <property type="project" value="UniProtKB-UniRule"/>
</dbReference>
<evidence type="ECO:0000256" key="8">
    <source>
        <dbReference type="ARBA" id="ARBA00022958"/>
    </source>
</evidence>